<accession>A0A0A9GLJ9</accession>
<reference evidence="1" key="1">
    <citation type="submission" date="2014-09" db="EMBL/GenBank/DDBJ databases">
        <authorList>
            <person name="Magalhaes I.L.F."/>
            <person name="Oliveira U."/>
            <person name="Santos F.R."/>
            <person name="Vidigal T.H.D.A."/>
            <person name="Brescovit A.D."/>
            <person name="Santos A.J."/>
        </authorList>
    </citation>
    <scope>NUCLEOTIDE SEQUENCE</scope>
    <source>
        <tissue evidence="1">Shoot tissue taken approximately 20 cm above the soil surface</tissue>
    </source>
</reference>
<evidence type="ECO:0000313" key="1">
    <source>
        <dbReference type="EMBL" id="JAE23426.1"/>
    </source>
</evidence>
<name>A0A0A9GLJ9_ARUDO</name>
<organism evidence="1">
    <name type="scientific">Arundo donax</name>
    <name type="common">Giant reed</name>
    <name type="synonym">Donax arundinaceus</name>
    <dbReference type="NCBI Taxonomy" id="35708"/>
    <lineage>
        <taxon>Eukaryota</taxon>
        <taxon>Viridiplantae</taxon>
        <taxon>Streptophyta</taxon>
        <taxon>Embryophyta</taxon>
        <taxon>Tracheophyta</taxon>
        <taxon>Spermatophyta</taxon>
        <taxon>Magnoliopsida</taxon>
        <taxon>Liliopsida</taxon>
        <taxon>Poales</taxon>
        <taxon>Poaceae</taxon>
        <taxon>PACMAD clade</taxon>
        <taxon>Arundinoideae</taxon>
        <taxon>Arundineae</taxon>
        <taxon>Arundo</taxon>
    </lineage>
</organism>
<protein>
    <submittedName>
        <fullName evidence="1">Uncharacterized protein</fullName>
    </submittedName>
</protein>
<reference evidence="1" key="2">
    <citation type="journal article" date="2015" name="Data Brief">
        <title>Shoot transcriptome of the giant reed, Arundo donax.</title>
        <authorList>
            <person name="Barrero R.A."/>
            <person name="Guerrero F.D."/>
            <person name="Moolhuijzen P."/>
            <person name="Goolsby J.A."/>
            <person name="Tidwell J."/>
            <person name="Bellgard S.E."/>
            <person name="Bellgard M.I."/>
        </authorList>
    </citation>
    <scope>NUCLEOTIDE SEQUENCE</scope>
    <source>
        <tissue evidence="1">Shoot tissue taken approximately 20 cm above the soil surface</tissue>
    </source>
</reference>
<sequence>MFSVLHQPSYCYIATLCRSFQPLFILRFSFELLCIL</sequence>
<dbReference type="AlphaFoldDB" id="A0A0A9GLJ9"/>
<proteinExistence type="predicted"/>
<dbReference type="EMBL" id="GBRH01174470">
    <property type="protein sequence ID" value="JAE23426.1"/>
    <property type="molecule type" value="Transcribed_RNA"/>
</dbReference>